<protein>
    <submittedName>
        <fullName evidence="2">Type II toxin-antitoxin system HicB family antitoxin</fullName>
    </submittedName>
</protein>
<dbReference type="SUPFAM" id="SSF143100">
    <property type="entry name" value="TTHA1013/TTHA0281-like"/>
    <property type="match status" value="1"/>
</dbReference>
<dbReference type="InterPro" id="IPR051404">
    <property type="entry name" value="TA_system_antitoxin"/>
</dbReference>
<dbReference type="InterPro" id="IPR031807">
    <property type="entry name" value="HicB-like"/>
</dbReference>
<dbReference type="EMBL" id="JAHCMY010000003">
    <property type="protein sequence ID" value="MBS9523919.1"/>
    <property type="molecule type" value="Genomic_DNA"/>
</dbReference>
<dbReference type="PANTHER" id="PTHR34504:SF4">
    <property type="entry name" value="ANTITOXIN HICB"/>
    <property type="match status" value="1"/>
</dbReference>
<dbReference type="Gene3D" id="3.30.160.250">
    <property type="match status" value="1"/>
</dbReference>
<keyword evidence="3" id="KW-1185">Reference proteome</keyword>
<dbReference type="InterPro" id="IPR035069">
    <property type="entry name" value="TTHA1013/TTHA0281-like"/>
</dbReference>
<dbReference type="RefSeq" id="WP_213944792.1">
    <property type="nucleotide sequence ID" value="NZ_JAHBGI010000005.1"/>
</dbReference>
<feature type="domain" description="HicB-like antitoxin of toxin-antitoxin system" evidence="1">
    <location>
        <begin position="6"/>
        <end position="63"/>
    </location>
</feature>
<dbReference type="Proteomes" id="UP001319104">
    <property type="component" value="Unassembled WGS sequence"/>
</dbReference>
<comment type="caution">
    <text evidence="2">The sequence shown here is derived from an EMBL/GenBank/DDBJ whole genome shotgun (WGS) entry which is preliminary data.</text>
</comment>
<evidence type="ECO:0000313" key="2">
    <source>
        <dbReference type="EMBL" id="MBS9523919.1"/>
    </source>
</evidence>
<sequence length="73" mass="8012">MSRTFRIILKPEPEGGYTVIVPSLPGCETWGESIEEAKAMAKEAIDLYVEDLEAEGEEVPNDSENLEISITVA</sequence>
<dbReference type="Pfam" id="PF15919">
    <property type="entry name" value="HicB_lk_antitox"/>
    <property type="match status" value="1"/>
</dbReference>
<proteinExistence type="predicted"/>
<reference evidence="2 3" key="1">
    <citation type="submission" date="2021-05" db="EMBL/GenBank/DDBJ databases">
        <authorList>
            <person name="Zhang Z.D."/>
            <person name="Osman G."/>
        </authorList>
    </citation>
    <scope>NUCLEOTIDE SEQUENCE [LARGE SCALE GENOMIC DNA]</scope>
    <source>
        <strain evidence="2 3">KCTC 32217</strain>
    </source>
</reference>
<name>A0AAP2CHV5_9BACT</name>
<organism evidence="2 3">
    <name type="scientific">Litoribacter ruber</name>
    <dbReference type="NCBI Taxonomy" id="702568"/>
    <lineage>
        <taxon>Bacteria</taxon>
        <taxon>Pseudomonadati</taxon>
        <taxon>Bacteroidota</taxon>
        <taxon>Cytophagia</taxon>
        <taxon>Cytophagales</taxon>
        <taxon>Cyclobacteriaceae</taxon>
        <taxon>Litoribacter</taxon>
    </lineage>
</organism>
<evidence type="ECO:0000259" key="1">
    <source>
        <dbReference type="Pfam" id="PF15919"/>
    </source>
</evidence>
<accession>A0AAP2CHV5</accession>
<dbReference type="AlphaFoldDB" id="A0AAP2CHV5"/>
<gene>
    <name evidence="2" type="ORF">KI659_07815</name>
</gene>
<dbReference type="PANTHER" id="PTHR34504">
    <property type="entry name" value="ANTITOXIN HICB"/>
    <property type="match status" value="1"/>
</dbReference>
<evidence type="ECO:0000313" key="3">
    <source>
        <dbReference type="Proteomes" id="UP001319104"/>
    </source>
</evidence>